<sequence>MNRNRAEAAAALLGAEIVKARLSRKLTQRTLATKARLSRMTLANLEAGRGSLAALVAVLNLLEYRFTNHPPEIELGPWIAQSRKHLGLSQERLSIQAGVSKPAIVRIERGEGTISTLAAAMKALGCSMVLVDVAIEAAPAPLPAPTARLLPGDCCDHMRDFAEEGVLFDAIVTDPPYHLASISRRFGRKQAAPLTGGEPGNDNPYRAMATGFLGQEWDGGGIAFDVETWRAAYAVLKPGGHLVAFGGPRTFHRLAVAVEDAGFEIRDVIMWIFGSGFPKSMNLRGRHAGRGTALKPGFEPIIIARKPLAETSVASNVVRFSTGAMNIDACRIPTSEWIEQGRVGRRVGTSVALTGRGLPPTGPIGIGHKDRPSRPGSKGVASYTEANVAVGIRPPTSLKPCVEAPRTDNGRWPANVILSDIDETWERYFYAAKASKADRGSGNNHPTVKPNDLMRYLVRLVTPPSGMVFDPFMGSGSTGIAAIQEGFSFVGCEQQAEYIEIARRRIAKVLPKNDSPLSELQPGEQPAFRNAS</sequence>
<organism evidence="8">
    <name type="scientific">Bosea sp. NBC_00436</name>
    <dbReference type="NCBI Taxonomy" id="2969620"/>
    <lineage>
        <taxon>Bacteria</taxon>
        <taxon>Pseudomonadati</taxon>
        <taxon>Pseudomonadota</taxon>
        <taxon>Alphaproteobacteria</taxon>
        <taxon>Hyphomicrobiales</taxon>
        <taxon>Boseaceae</taxon>
        <taxon>Bosea</taxon>
    </lineage>
</organism>
<dbReference type="CDD" id="cd00093">
    <property type="entry name" value="HTH_XRE"/>
    <property type="match status" value="2"/>
</dbReference>
<evidence type="ECO:0000256" key="3">
    <source>
        <dbReference type="ARBA" id="ARBA00022603"/>
    </source>
</evidence>
<dbReference type="PANTHER" id="PTHR13370:SF3">
    <property type="entry name" value="TRNA (GUANINE(10)-N2)-METHYLTRANSFERASE HOMOLOG"/>
    <property type="match status" value="1"/>
</dbReference>
<feature type="domain" description="HTH cro/C1-type" evidence="7">
    <location>
        <begin position="79"/>
        <end position="131"/>
    </location>
</feature>
<evidence type="ECO:0000259" key="7">
    <source>
        <dbReference type="PROSITE" id="PS50943"/>
    </source>
</evidence>
<dbReference type="Pfam" id="PF01381">
    <property type="entry name" value="HTH_3"/>
    <property type="match status" value="1"/>
</dbReference>
<dbReference type="Pfam" id="PF01555">
    <property type="entry name" value="N6_N4_Mtase"/>
    <property type="match status" value="1"/>
</dbReference>
<dbReference type="InterPro" id="IPR001387">
    <property type="entry name" value="Cro/C1-type_HTH"/>
</dbReference>
<proteinExistence type="inferred from homology"/>
<dbReference type="Gene3D" id="3.40.50.150">
    <property type="entry name" value="Vaccinia Virus protein VP39"/>
    <property type="match status" value="1"/>
</dbReference>
<dbReference type="PANTHER" id="PTHR13370">
    <property type="entry name" value="RNA METHYLASE-RELATED"/>
    <property type="match status" value="1"/>
</dbReference>
<keyword evidence="3 8" id="KW-0489">Methyltransferase</keyword>
<reference evidence="8" key="1">
    <citation type="submission" date="2022-08" db="EMBL/GenBank/DDBJ databases">
        <title>Complete Genome Sequences of 2 Bosea sp. soil isolates.</title>
        <authorList>
            <person name="Alvarez Arevalo M."/>
            <person name="Sterndorff E.B."/>
            <person name="Faurdal D."/>
            <person name="Joergensen T.S."/>
            <person name="Weber T."/>
        </authorList>
    </citation>
    <scope>NUCLEOTIDE SEQUENCE</scope>
    <source>
        <strain evidence="8">NBC_00436</strain>
    </source>
</reference>
<comment type="catalytic activity">
    <reaction evidence="5">
        <text>a 2'-deoxyadenosine in DNA + S-adenosyl-L-methionine = an N(6)-methyl-2'-deoxyadenosine in DNA + S-adenosyl-L-homocysteine + H(+)</text>
        <dbReference type="Rhea" id="RHEA:15197"/>
        <dbReference type="Rhea" id="RHEA-COMP:12418"/>
        <dbReference type="Rhea" id="RHEA-COMP:12419"/>
        <dbReference type="ChEBI" id="CHEBI:15378"/>
        <dbReference type="ChEBI" id="CHEBI:57856"/>
        <dbReference type="ChEBI" id="CHEBI:59789"/>
        <dbReference type="ChEBI" id="CHEBI:90615"/>
        <dbReference type="ChEBI" id="CHEBI:90616"/>
        <dbReference type="EC" id="2.1.1.72"/>
    </reaction>
</comment>
<name>A0A9E7ZFS5_9HYPH</name>
<evidence type="ECO:0000256" key="4">
    <source>
        <dbReference type="ARBA" id="ARBA00022679"/>
    </source>
</evidence>
<evidence type="ECO:0000313" key="8">
    <source>
        <dbReference type="EMBL" id="UZF85125.1"/>
    </source>
</evidence>
<protein>
    <recommendedName>
        <fullName evidence="2">site-specific DNA-methyltransferase (adenine-specific)</fullName>
        <ecNumber evidence="2">2.1.1.72</ecNumber>
    </recommendedName>
</protein>
<dbReference type="PROSITE" id="PS00092">
    <property type="entry name" value="N6_MTASE"/>
    <property type="match status" value="1"/>
</dbReference>
<feature type="region of interest" description="Disordered" evidence="6">
    <location>
        <begin position="358"/>
        <end position="380"/>
    </location>
</feature>
<dbReference type="REBASE" id="671355">
    <property type="entry name" value="M.Bsp436ORF14935P"/>
</dbReference>
<dbReference type="InterPro" id="IPR002052">
    <property type="entry name" value="DNA_methylase_N6_adenine_CS"/>
</dbReference>
<dbReference type="InterPro" id="IPR002941">
    <property type="entry name" value="DNA_methylase_N4/N6"/>
</dbReference>
<evidence type="ECO:0000256" key="1">
    <source>
        <dbReference type="ARBA" id="ARBA00006594"/>
    </source>
</evidence>
<dbReference type="EMBL" id="CP102774">
    <property type="protein sequence ID" value="UZF85125.1"/>
    <property type="molecule type" value="Genomic_DNA"/>
</dbReference>
<dbReference type="SUPFAM" id="SSF47413">
    <property type="entry name" value="lambda repressor-like DNA-binding domains"/>
    <property type="match status" value="2"/>
</dbReference>
<evidence type="ECO:0000256" key="2">
    <source>
        <dbReference type="ARBA" id="ARBA00011900"/>
    </source>
</evidence>
<dbReference type="InterPro" id="IPR001091">
    <property type="entry name" value="RM_Methyltransferase"/>
</dbReference>
<dbReference type="PRINTS" id="PR00508">
    <property type="entry name" value="S21N4MTFRASE"/>
</dbReference>
<dbReference type="SUPFAM" id="SSF53335">
    <property type="entry name" value="S-adenosyl-L-methionine-dependent methyltransferases"/>
    <property type="match status" value="1"/>
</dbReference>
<dbReference type="AlphaFoldDB" id="A0A9E7ZFS5"/>
<dbReference type="InterPro" id="IPR010982">
    <property type="entry name" value="Lambda_DNA-bd_dom_sf"/>
</dbReference>
<dbReference type="GO" id="GO:0005737">
    <property type="term" value="C:cytoplasm"/>
    <property type="evidence" value="ECO:0007669"/>
    <property type="project" value="TreeGrafter"/>
</dbReference>
<evidence type="ECO:0000256" key="5">
    <source>
        <dbReference type="ARBA" id="ARBA00047942"/>
    </source>
</evidence>
<dbReference type="GO" id="GO:0008170">
    <property type="term" value="F:N-methyltransferase activity"/>
    <property type="evidence" value="ECO:0007669"/>
    <property type="project" value="InterPro"/>
</dbReference>
<dbReference type="GO" id="GO:0003677">
    <property type="term" value="F:DNA binding"/>
    <property type="evidence" value="ECO:0007669"/>
    <property type="project" value="InterPro"/>
</dbReference>
<dbReference type="GO" id="GO:0009007">
    <property type="term" value="F:site-specific DNA-methyltransferase (adenine-specific) activity"/>
    <property type="evidence" value="ECO:0007669"/>
    <property type="project" value="UniProtKB-EC"/>
</dbReference>
<dbReference type="Gene3D" id="1.10.260.40">
    <property type="entry name" value="lambda repressor-like DNA-binding domains"/>
    <property type="match status" value="2"/>
</dbReference>
<gene>
    <name evidence="8" type="ORF">NWE54_14935</name>
</gene>
<dbReference type="InterPro" id="IPR029063">
    <property type="entry name" value="SAM-dependent_MTases_sf"/>
</dbReference>
<dbReference type="GO" id="GO:0032259">
    <property type="term" value="P:methylation"/>
    <property type="evidence" value="ECO:0007669"/>
    <property type="project" value="UniProtKB-KW"/>
</dbReference>
<dbReference type="PROSITE" id="PS50943">
    <property type="entry name" value="HTH_CROC1"/>
    <property type="match status" value="2"/>
</dbReference>
<evidence type="ECO:0000256" key="6">
    <source>
        <dbReference type="SAM" id="MobiDB-lite"/>
    </source>
</evidence>
<comment type="similarity">
    <text evidence="1">Belongs to the N(4)/N(6)-methyltransferase family.</text>
</comment>
<keyword evidence="4" id="KW-0808">Transferase</keyword>
<accession>A0A9E7ZFS5</accession>
<dbReference type="SMART" id="SM00530">
    <property type="entry name" value="HTH_XRE"/>
    <property type="match status" value="2"/>
</dbReference>
<dbReference type="EC" id="2.1.1.72" evidence="2"/>
<feature type="region of interest" description="Disordered" evidence="6">
    <location>
        <begin position="513"/>
        <end position="532"/>
    </location>
</feature>
<feature type="domain" description="HTH cro/C1-type" evidence="7">
    <location>
        <begin position="17"/>
        <end position="69"/>
    </location>
</feature>